<sequence>MEAGVRNKIIGKVDEIKADNVMAQIKMTVDG</sequence>
<evidence type="ECO:0000313" key="2">
    <source>
        <dbReference type="Proteomes" id="UP000182204"/>
    </source>
</evidence>
<protein>
    <submittedName>
        <fullName evidence="1">Uncharacterized protein</fullName>
    </submittedName>
</protein>
<name>A0A1J0JXL0_CLOSG</name>
<proteinExistence type="predicted"/>
<accession>A0A1J0JXL0</accession>
<gene>
    <name evidence="1" type="ORF">NPD5_1710</name>
</gene>
<dbReference type="AlphaFoldDB" id="A0A1J0JXL0"/>
<organism evidence="1 2">
    <name type="scientific">Clostridium sporogenes</name>
    <dbReference type="NCBI Taxonomy" id="1509"/>
    <lineage>
        <taxon>Bacteria</taxon>
        <taxon>Bacillati</taxon>
        <taxon>Bacillota</taxon>
        <taxon>Clostridia</taxon>
        <taxon>Eubacteriales</taxon>
        <taxon>Clostridiaceae</taxon>
        <taxon>Clostridium</taxon>
    </lineage>
</organism>
<dbReference type="Proteomes" id="UP000182204">
    <property type="component" value="Chromosome"/>
</dbReference>
<reference evidence="1 2" key="1">
    <citation type="submission" date="2015-11" db="EMBL/GenBank/DDBJ databases">
        <authorList>
            <person name="Hill K.K."/>
            <person name="Shirey T.B."/>
            <person name="Raphael B."/>
            <person name="Daligault H.E."/>
            <person name="Davenport K.W."/>
            <person name="Bruce D.C."/>
            <person name="Foley B.T."/>
            <person name="Johnson S.L."/>
        </authorList>
    </citation>
    <scope>NUCLEOTIDE SEQUENCE [LARGE SCALE GENOMIC DNA]</scope>
    <source>
        <strain evidence="1 2">CDC_1632</strain>
    </source>
</reference>
<evidence type="ECO:0000313" key="1">
    <source>
        <dbReference type="EMBL" id="APH15152.1"/>
    </source>
</evidence>
<dbReference type="EMBL" id="CP013243">
    <property type="protein sequence ID" value="APH15152.1"/>
    <property type="molecule type" value="Genomic_DNA"/>
</dbReference>